<proteinExistence type="predicted"/>
<accession>A0A1F7S4A5</accession>
<name>A0A1F7S4A5_9BACT</name>
<evidence type="ECO:0000313" key="2">
    <source>
        <dbReference type="Proteomes" id="UP000179266"/>
    </source>
</evidence>
<reference evidence="1 2" key="1">
    <citation type="journal article" date="2016" name="Nat. Commun.">
        <title>Thousands of microbial genomes shed light on interconnected biogeochemical processes in an aquifer system.</title>
        <authorList>
            <person name="Anantharaman K."/>
            <person name="Brown C.T."/>
            <person name="Hug L.A."/>
            <person name="Sharon I."/>
            <person name="Castelle C.J."/>
            <person name="Probst A.J."/>
            <person name="Thomas B.C."/>
            <person name="Singh A."/>
            <person name="Wilkins M.J."/>
            <person name="Karaoz U."/>
            <person name="Brodie E.L."/>
            <person name="Williams K.H."/>
            <person name="Hubbard S.S."/>
            <person name="Banfield J.F."/>
        </authorList>
    </citation>
    <scope>NUCLEOTIDE SEQUENCE [LARGE SCALE GENOMIC DNA]</scope>
</reference>
<comment type="caution">
    <text evidence="1">The sequence shown here is derived from an EMBL/GenBank/DDBJ whole genome shotgun (WGS) entry which is preliminary data.</text>
</comment>
<dbReference type="EMBL" id="MGDD01000034">
    <property type="protein sequence ID" value="OGL48645.1"/>
    <property type="molecule type" value="Genomic_DNA"/>
</dbReference>
<gene>
    <name evidence="1" type="ORF">A2161_04415</name>
</gene>
<dbReference type="Proteomes" id="UP000179266">
    <property type="component" value="Unassembled WGS sequence"/>
</dbReference>
<dbReference type="AlphaFoldDB" id="A0A1F7S4A5"/>
<protein>
    <submittedName>
        <fullName evidence="1">Uncharacterized protein</fullName>
    </submittedName>
</protein>
<organism evidence="1 2">
    <name type="scientific">Candidatus Schekmanbacteria bacterium RBG_13_48_7</name>
    <dbReference type="NCBI Taxonomy" id="1817878"/>
    <lineage>
        <taxon>Bacteria</taxon>
        <taxon>Candidatus Schekmaniibacteriota</taxon>
    </lineage>
</organism>
<sequence length="72" mass="7989">MNAQFISMKVQNKESCSPAKKHAYMTLCDLIDMVSSMTEDDDHLTAKIVAHMVNTGLVKLIGSFNGRKLAFI</sequence>
<evidence type="ECO:0000313" key="1">
    <source>
        <dbReference type="EMBL" id="OGL48645.1"/>
    </source>
</evidence>